<evidence type="ECO:0000313" key="2">
    <source>
        <dbReference type="Proteomes" id="UP000215595"/>
    </source>
</evidence>
<evidence type="ECO:0000313" key="1">
    <source>
        <dbReference type="EMBL" id="OYX33711.1"/>
    </source>
</evidence>
<protein>
    <submittedName>
        <fullName evidence="1">Uncharacterized protein</fullName>
    </submittedName>
</protein>
<dbReference type="Gene3D" id="2.40.128.590">
    <property type="entry name" value="CpcT/CpeT domain"/>
    <property type="match status" value="1"/>
</dbReference>
<organism evidence="1 2">
    <name type="scientific">Brevundimonas subvibrioides</name>
    <dbReference type="NCBI Taxonomy" id="74313"/>
    <lineage>
        <taxon>Bacteria</taxon>
        <taxon>Pseudomonadati</taxon>
        <taxon>Pseudomonadota</taxon>
        <taxon>Alphaproteobacteria</taxon>
        <taxon>Caulobacterales</taxon>
        <taxon>Caulobacteraceae</taxon>
        <taxon>Brevundimonas</taxon>
    </lineage>
</organism>
<name>A0A258FMJ1_9CAUL</name>
<dbReference type="EMBL" id="NCEB01000014">
    <property type="protein sequence ID" value="OYX33711.1"/>
    <property type="molecule type" value="Genomic_DNA"/>
</dbReference>
<proteinExistence type="predicted"/>
<dbReference type="InterPro" id="IPR010404">
    <property type="entry name" value="CpcT/CpeT"/>
</dbReference>
<sequence length="321" mass="35389">MPVVSLLALSAGRAAAGDPAPAPQAVAVLERDLPRLVEMFQGDWDNADHIGFAAELGFPDDTPPIRRHLTIRRVEAPGLGPIVLRLDEYRNNDSADLGRQRLYAFAVDPAKMAIRMDVLTPPGEDRLDPDADHSGLTRAAMRFNPGCETLWRRNADQFVGWIEDGACRVRSQGGAGPELTIGAEIALSADQLWMTETARDGRGRNAFPDQPEAPVQYRRATAFTCWIAVPRQAPQEGWFHARDLAIHDQGGEAWVTTDEATPRTYGFRMRNVRWPTGLNADALTLYVHDQRDAPAISYAWASPDATRIGINLRTLQGSCSR</sequence>
<dbReference type="CDD" id="cd16338">
    <property type="entry name" value="CpcT"/>
    <property type="match status" value="1"/>
</dbReference>
<gene>
    <name evidence="1" type="ORF">B7Z01_08130</name>
</gene>
<reference evidence="1 2" key="1">
    <citation type="submission" date="2017-03" db="EMBL/GenBank/DDBJ databases">
        <title>Lifting the veil on microbial sulfur biogeochemistry in mining wastewaters.</title>
        <authorList>
            <person name="Kantor R.S."/>
            <person name="Colenbrander Nelson T."/>
            <person name="Marshall S."/>
            <person name="Bennett D."/>
            <person name="Apte S."/>
            <person name="Camacho D."/>
            <person name="Thomas B.C."/>
            <person name="Warren L.A."/>
            <person name="Banfield J.F."/>
        </authorList>
    </citation>
    <scope>NUCLEOTIDE SEQUENCE [LARGE SCALE GENOMIC DNA]</scope>
    <source>
        <strain evidence="1">32-69-9</strain>
    </source>
</reference>
<dbReference type="AlphaFoldDB" id="A0A258FMJ1"/>
<dbReference type="InterPro" id="IPR038672">
    <property type="entry name" value="CpcT/CpeT_sf"/>
</dbReference>
<dbReference type="Pfam" id="PF06206">
    <property type="entry name" value="CpeT"/>
    <property type="match status" value="1"/>
</dbReference>
<accession>A0A258FMJ1</accession>
<dbReference type="Proteomes" id="UP000215595">
    <property type="component" value="Unassembled WGS sequence"/>
</dbReference>
<comment type="caution">
    <text evidence="1">The sequence shown here is derived from an EMBL/GenBank/DDBJ whole genome shotgun (WGS) entry which is preliminary data.</text>
</comment>
<dbReference type="GO" id="GO:0016829">
    <property type="term" value="F:lyase activity"/>
    <property type="evidence" value="ECO:0007669"/>
    <property type="project" value="InterPro"/>
</dbReference>